<dbReference type="PANTHER" id="PTHR43798">
    <property type="entry name" value="MONOACYLGLYCEROL LIPASE"/>
    <property type="match status" value="1"/>
</dbReference>
<proteinExistence type="predicted"/>
<dbReference type="InterPro" id="IPR050266">
    <property type="entry name" value="AB_hydrolase_sf"/>
</dbReference>
<dbReference type="GO" id="GO:0016787">
    <property type="term" value="F:hydrolase activity"/>
    <property type="evidence" value="ECO:0007669"/>
    <property type="project" value="UniProtKB-KW"/>
</dbReference>
<evidence type="ECO:0000313" key="2">
    <source>
        <dbReference type="EMBL" id="SED60992.1"/>
    </source>
</evidence>
<dbReference type="Gene3D" id="3.40.50.1820">
    <property type="entry name" value="alpha/beta hydrolase"/>
    <property type="match status" value="2"/>
</dbReference>
<accession>A0A1H5C2M2</accession>
<dbReference type="Pfam" id="PF00561">
    <property type="entry name" value="Abhydrolase_1"/>
    <property type="match status" value="1"/>
</dbReference>
<dbReference type="Proteomes" id="UP000198609">
    <property type="component" value="Unassembled WGS sequence"/>
</dbReference>
<feature type="domain" description="AB hydrolase-1" evidence="1">
    <location>
        <begin position="19"/>
        <end position="132"/>
    </location>
</feature>
<evidence type="ECO:0000313" key="3">
    <source>
        <dbReference type="Proteomes" id="UP000198609"/>
    </source>
</evidence>
<organism evidence="2 3">
    <name type="scientific">Streptomyces melanosporofaciens</name>
    <dbReference type="NCBI Taxonomy" id="67327"/>
    <lineage>
        <taxon>Bacteria</taxon>
        <taxon>Bacillati</taxon>
        <taxon>Actinomycetota</taxon>
        <taxon>Actinomycetes</taxon>
        <taxon>Kitasatosporales</taxon>
        <taxon>Streptomycetaceae</taxon>
        <taxon>Streptomyces</taxon>
        <taxon>Streptomyces violaceusniger group</taxon>
    </lineage>
</organism>
<protein>
    <submittedName>
        <fullName evidence="2">Alpha/beta hydrolase fold</fullName>
    </submittedName>
</protein>
<sequence length="221" mass="24051">MELGGIRLAYQVSGPPDAPPLVLLHALGEDATDWDVVAPVLARSRRVYALDLRGHGRSDWPRDYSLELMRADVLAVLDALALGQVELVGHSMGGIVAYLIASDHPRRVARLVLEDVGVPRPRRPTTPAKPEGELTFDWEMVLAIRKQIDTPDPVWWERLARITADTLVVAGGPGSHVPQDGVAELAHRIPGGRMVTIPVGHLIHSADPEAFTEAVSTFLEL</sequence>
<dbReference type="AlphaFoldDB" id="A0A1H5C2M2"/>
<dbReference type="InterPro" id="IPR000073">
    <property type="entry name" value="AB_hydrolase_1"/>
</dbReference>
<dbReference type="GO" id="GO:0016020">
    <property type="term" value="C:membrane"/>
    <property type="evidence" value="ECO:0007669"/>
    <property type="project" value="TreeGrafter"/>
</dbReference>
<keyword evidence="3" id="KW-1185">Reference proteome</keyword>
<dbReference type="EMBL" id="FNST01000002">
    <property type="protein sequence ID" value="SED60992.1"/>
    <property type="molecule type" value="Genomic_DNA"/>
</dbReference>
<dbReference type="InterPro" id="IPR029058">
    <property type="entry name" value="AB_hydrolase_fold"/>
</dbReference>
<dbReference type="SUPFAM" id="SSF53474">
    <property type="entry name" value="alpha/beta-Hydrolases"/>
    <property type="match status" value="1"/>
</dbReference>
<gene>
    <name evidence="2" type="ORF">SAMN04490356_9192</name>
</gene>
<dbReference type="PRINTS" id="PR00111">
    <property type="entry name" value="ABHYDROLASE"/>
</dbReference>
<evidence type="ECO:0000259" key="1">
    <source>
        <dbReference type="Pfam" id="PF00561"/>
    </source>
</evidence>
<name>A0A1H5C2M2_STRMJ</name>
<keyword evidence="2" id="KW-0378">Hydrolase</keyword>
<dbReference type="PANTHER" id="PTHR43798:SF33">
    <property type="entry name" value="HYDROLASE, PUTATIVE (AFU_ORTHOLOGUE AFUA_2G14860)-RELATED"/>
    <property type="match status" value="1"/>
</dbReference>
<reference evidence="3" key="1">
    <citation type="submission" date="2016-10" db="EMBL/GenBank/DDBJ databases">
        <authorList>
            <person name="Varghese N."/>
            <person name="Submissions S."/>
        </authorList>
    </citation>
    <scope>NUCLEOTIDE SEQUENCE [LARGE SCALE GENOMIC DNA]</scope>
    <source>
        <strain evidence="3">DSM 40318</strain>
    </source>
</reference>